<evidence type="ECO:0000256" key="4">
    <source>
        <dbReference type="ARBA" id="ARBA00022676"/>
    </source>
</evidence>
<evidence type="ECO:0000256" key="11">
    <source>
        <dbReference type="ARBA" id="ARBA00075163"/>
    </source>
</evidence>
<accession>A0A5N8WZ66</accession>
<evidence type="ECO:0000256" key="12">
    <source>
        <dbReference type="ARBA" id="ARBA00076875"/>
    </source>
</evidence>
<dbReference type="GO" id="GO:0043750">
    <property type="term" value="F:phosphatidylinositol alpha-mannosyltransferase activity"/>
    <property type="evidence" value="ECO:0007669"/>
    <property type="project" value="UniProtKB-ARBA"/>
</dbReference>
<evidence type="ECO:0000256" key="1">
    <source>
        <dbReference type="ARBA" id="ARBA00005189"/>
    </source>
</evidence>
<dbReference type="GO" id="GO:0016020">
    <property type="term" value="C:membrane"/>
    <property type="evidence" value="ECO:0007669"/>
    <property type="project" value="GOC"/>
</dbReference>
<comment type="caution">
    <text evidence="17">The sequence shown here is derived from an EMBL/GenBank/DDBJ whole genome shotgun (WGS) entry which is preliminary data.</text>
</comment>
<dbReference type="Pfam" id="PF00534">
    <property type="entry name" value="Glycos_transf_1"/>
    <property type="match status" value="1"/>
</dbReference>
<dbReference type="Pfam" id="PF13439">
    <property type="entry name" value="Glyco_transf_4"/>
    <property type="match status" value="1"/>
</dbReference>
<evidence type="ECO:0000256" key="5">
    <source>
        <dbReference type="ARBA" id="ARBA00022679"/>
    </source>
</evidence>
<evidence type="ECO:0000256" key="7">
    <source>
        <dbReference type="ARBA" id="ARBA00051960"/>
    </source>
</evidence>
<dbReference type="EC" id="2.4.1.346" evidence="10"/>
<proteinExistence type="inferred from homology"/>
<keyword evidence="4" id="KW-0328">Glycosyltransferase</keyword>
<name>A0A5N8WZ66_9ACTN</name>
<dbReference type="Proteomes" id="UP000373149">
    <property type="component" value="Unassembled WGS sequence"/>
</dbReference>
<dbReference type="EMBL" id="VMNX01000098">
    <property type="protein sequence ID" value="MPY51495.1"/>
    <property type="molecule type" value="Genomic_DNA"/>
</dbReference>
<keyword evidence="18" id="KW-1185">Reference proteome</keyword>
<dbReference type="SUPFAM" id="SSF53756">
    <property type="entry name" value="UDP-Glycosyltransferase/glycogen phosphorylase"/>
    <property type="match status" value="1"/>
</dbReference>
<sequence length="380" mass="41304">MHKTLIVTNDFPPRPGGIQAFLHNMALRLDPERLVVYASTWKRSREGVEATAAFDAEQPFTVVRDRTTMLLPTPDATRRAVSLLREHGCTSVWFGAAAPLGLMAPALRRAGAERLVATTHGHEAGWAQLPAARGLLRRIGEATDTITYLGEYTRSRIAAALTPAAAGRMVQLPPGVDEKTFHPGSGGDEIRARLGLTDRPVVVCVSRLVRRKGQDTLIRALPRILARQPETVLLIVGGGPYEKDLRRLVYETGVAGSVRFTGAVPWAELPAHFGAGDVFAMPCRTRRGGLDVEGLGIVYLEASATGLPVVAGDSGGAPDAVLDGETGWVVRGGSPEEAADRVLTLLDDPELRRRMGERGREWVEEKWRWDLLAEKLKQLL</sequence>
<dbReference type="FunFam" id="3.40.50.2000:FF:000069">
    <property type="entry name" value="Alpha-(1-6)-phosphatidylinositol monomannoside mannosyltransferase"/>
    <property type="match status" value="1"/>
</dbReference>
<gene>
    <name evidence="17" type="ORF">FPZ41_24225</name>
</gene>
<dbReference type="InterPro" id="IPR050194">
    <property type="entry name" value="Glycosyltransferase_grp1"/>
</dbReference>
<dbReference type="PANTHER" id="PTHR45947:SF3">
    <property type="entry name" value="SULFOQUINOVOSYL TRANSFERASE SQD2"/>
    <property type="match status" value="1"/>
</dbReference>
<evidence type="ECO:0000256" key="3">
    <source>
        <dbReference type="ARBA" id="ARBA00022516"/>
    </source>
</evidence>
<evidence type="ECO:0000256" key="14">
    <source>
        <dbReference type="ARBA" id="ARBA00079381"/>
    </source>
</evidence>
<comment type="pathway">
    <text evidence="9">Phospholipid metabolism; phosphatidylinositol metabolism.</text>
</comment>
<evidence type="ECO:0000256" key="10">
    <source>
        <dbReference type="ARBA" id="ARBA00066957"/>
    </source>
</evidence>
<protein>
    <recommendedName>
        <fullName evidence="10">phosphatidyl-myo-inositol dimannoside synthase</fullName>
        <ecNumber evidence="10">2.4.1.346</ecNumber>
    </recommendedName>
    <alternativeName>
        <fullName evidence="11">Alpha-D-mannose-alpha-(1-6)-phosphatidylmyo-inositol-mannosyltransferase</fullName>
    </alternativeName>
    <alternativeName>
        <fullName evidence="14">Alpha-mannosyltransferase</fullName>
    </alternativeName>
    <alternativeName>
        <fullName evidence="13">Guanosine diphosphomannose-phosphatidyl-inositol alpha-mannosyltransferase</fullName>
    </alternativeName>
    <alternativeName>
        <fullName evidence="12">Phosphatidylinositol alpha-mannosyltransferase</fullName>
    </alternativeName>
</protein>
<dbReference type="InterPro" id="IPR028098">
    <property type="entry name" value="Glyco_trans_4-like_N"/>
</dbReference>
<evidence type="ECO:0000259" key="16">
    <source>
        <dbReference type="Pfam" id="PF13439"/>
    </source>
</evidence>
<dbReference type="CDD" id="cd03801">
    <property type="entry name" value="GT4_PimA-like"/>
    <property type="match status" value="1"/>
</dbReference>
<dbReference type="PANTHER" id="PTHR45947">
    <property type="entry name" value="SULFOQUINOVOSYL TRANSFERASE SQD2"/>
    <property type="match status" value="1"/>
</dbReference>
<comment type="catalytic activity">
    <reaction evidence="8">
        <text>a 1,2-diacyl-sn-glycero-3-phospho-[alpha-D-mannopyranosyl-(1&lt;-&gt;6)-D-myo-inositol] + GDP-alpha-D-mannose = a 2,6-O-bis(alpha-D-mannopyranosyl)-1-phosphatidyl-1D-myo-inositol + GDP + H(+)</text>
        <dbReference type="Rhea" id="RHEA:52440"/>
        <dbReference type="ChEBI" id="CHEBI:15378"/>
        <dbReference type="ChEBI" id="CHEBI:57527"/>
        <dbReference type="ChEBI" id="CHEBI:58189"/>
        <dbReference type="ChEBI" id="CHEBI:87673"/>
        <dbReference type="ChEBI" id="CHEBI:136624"/>
        <dbReference type="EC" id="2.4.1.346"/>
    </reaction>
</comment>
<dbReference type="GO" id="GO:0033164">
    <property type="term" value="F:initiation-specific glycolipid 1,6-alpha-mannosyltransferase activity"/>
    <property type="evidence" value="ECO:0007669"/>
    <property type="project" value="UniProtKB-ARBA"/>
</dbReference>
<feature type="domain" description="Glycosyl transferase family 1" evidence="15">
    <location>
        <begin position="189"/>
        <end position="362"/>
    </location>
</feature>
<dbReference type="Gene3D" id="3.40.50.2000">
    <property type="entry name" value="Glycogen Phosphorylase B"/>
    <property type="match status" value="2"/>
</dbReference>
<comment type="similarity">
    <text evidence="2">Belongs to the glycosyltransferase group 1 family. Glycosyltransferase 4 subfamily.</text>
</comment>
<organism evidence="17 18">
    <name type="scientific">Streptomyces acidicola</name>
    <dbReference type="NCBI Taxonomy" id="2596892"/>
    <lineage>
        <taxon>Bacteria</taxon>
        <taxon>Bacillati</taxon>
        <taxon>Actinomycetota</taxon>
        <taxon>Actinomycetes</taxon>
        <taxon>Kitasatosporales</taxon>
        <taxon>Streptomycetaceae</taxon>
        <taxon>Streptomyces</taxon>
    </lineage>
</organism>
<evidence type="ECO:0000256" key="9">
    <source>
        <dbReference type="ARBA" id="ARBA00060651"/>
    </source>
</evidence>
<reference evidence="17 18" key="1">
    <citation type="submission" date="2019-09" db="EMBL/GenBank/DDBJ databases">
        <authorList>
            <person name="Duangmal K."/>
            <person name="Teo W.F.A."/>
            <person name="Lipun K."/>
        </authorList>
    </citation>
    <scope>NUCLEOTIDE SEQUENCE [LARGE SCALE GENOMIC DNA]</scope>
    <source>
        <strain evidence="17 18">K1PN6</strain>
    </source>
</reference>
<dbReference type="InterPro" id="IPR001296">
    <property type="entry name" value="Glyco_trans_1"/>
</dbReference>
<dbReference type="FunFam" id="3.40.50.2000:FF:000115">
    <property type="entry name" value="Alpha-(1-6)-phosphatidylinositol monomannoside mannosyltransferase"/>
    <property type="match status" value="1"/>
</dbReference>
<comment type="pathway">
    <text evidence="1">Lipid metabolism.</text>
</comment>
<evidence type="ECO:0000256" key="8">
    <source>
        <dbReference type="ARBA" id="ARBA00052876"/>
    </source>
</evidence>
<feature type="domain" description="Glycosyltransferase subfamily 4-like N-terminal" evidence="16">
    <location>
        <begin position="15"/>
        <end position="178"/>
    </location>
</feature>
<evidence type="ECO:0000256" key="6">
    <source>
        <dbReference type="ARBA" id="ARBA00023098"/>
    </source>
</evidence>
<keyword evidence="6" id="KW-0443">Lipid metabolism</keyword>
<evidence type="ECO:0000313" key="17">
    <source>
        <dbReference type="EMBL" id="MPY51495.1"/>
    </source>
</evidence>
<dbReference type="RefSeq" id="WP_152865830.1">
    <property type="nucleotide sequence ID" value="NZ_VMNX01000098.1"/>
</dbReference>
<evidence type="ECO:0000313" key="18">
    <source>
        <dbReference type="Proteomes" id="UP000373149"/>
    </source>
</evidence>
<dbReference type="GO" id="GO:0009247">
    <property type="term" value="P:glycolipid biosynthetic process"/>
    <property type="evidence" value="ECO:0007669"/>
    <property type="project" value="UniProtKB-ARBA"/>
</dbReference>
<keyword evidence="3" id="KW-0444">Lipid biosynthesis</keyword>
<dbReference type="AlphaFoldDB" id="A0A5N8WZ66"/>
<keyword evidence="5 17" id="KW-0808">Transferase</keyword>
<evidence type="ECO:0000256" key="13">
    <source>
        <dbReference type="ARBA" id="ARBA00077842"/>
    </source>
</evidence>
<evidence type="ECO:0000259" key="15">
    <source>
        <dbReference type="Pfam" id="PF00534"/>
    </source>
</evidence>
<evidence type="ECO:0000256" key="2">
    <source>
        <dbReference type="ARBA" id="ARBA00009481"/>
    </source>
</evidence>
<comment type="catalytic activity">
    <reaction evidence="7">
        <text>a 1,2-diacyl-sn-glycero-3-phospho-[alpha-D-6-acyl-mannopyranosyl-(1&lt;-&gt;6)-D-myo-inositol] + GDP-alpha-D-mannose = a 2-O-(alpha-D-mannosyl)-6-O-(6-O-acyl-alpha-D-mannosyl)-1-phosphatidyl-1D-myo-inositol + GDP + H(+)</text>
        <dbReference type="Rhea" id="RHEA:52444"/>
        <dbReference type="ChEBI" id="CHEBI:15378"/>
        <dbReference type="ChEBI" id="CHEBI:57527"/>
        <dbReference type="ChEBI" id="CHEBI:58189"/>
        <dbReference type="ChEBI" id="CHEBI:88053"/>
        <dbReference type="ChEBI" id="CHEBI:136625"/>
        <dbReference type="EC" id="2.4.1.346"/>
    </reaction>
</comment>